<comment type="caution">
    <text evidence="2">The sequence shown here is derived from an EMBL/GenBank/DDBJ whole genome shotgun (WGS) entry which is preliminary data.</text>
</comment>
<evidence type="ECO:0008006" key="4">
    <source>
        <dbReference type="Google" id="ProtNLM"/>
    </source>
</evidence>
<dbReference type="SUPFAM" id="SSF56112">
    <property type="entry name" value="Protein kinase-like (PK-like)"/>
    <property type="match status" value="1"/>
</dbReference>
<dbReference type="OrthoDB" id="1890226at2759"/>
<accession>A0A811QCI9</accession>
<feature type="region of interest" description="Disordered" evidence="1">
    <location>
        <begin position="43"/>
        <end position="65"/>
    </location>
</feature>
<organism evidence="2 3">
    <name type="scientific">Miscanthus lutarioriparius</name>
    <dbReference type="NCBI Taxonomy" id="422564"/>
    <lineage>
        <taxon>Eukaryota</taxon>
        <taxon>Viridiplantae</taxon>
        <taxon>Streptophyta</taxon>
        <taxon>Embryophyta</taxon>
        <taxon>Tracheophyta</taxon>
        <taxon>Spermatophyta</taxon>
        <taxon>Magnoliopsida</taxon>
        <taxon>Liliopsida</taxon>
        <taxon>Poales</taxon>
        <taxon>Poaceae</taxon>
        <taxon>PACMAD clade</taxon>
        <taxon>Panicoideae</taxon>
        <taxon>Andropogonodae</taxon>
        <taxon>Andropogoneae</taxon>
        <taxon>Saccharinae</taxon>
        <taxon>Miscanthus</taxon>
    </lineage>
</organism>
<name>A0A811QCI9_9POAL</name>
<reference evidence="2" key="1">
    <citation type="submission" date="2020-10" db="EMBL/GenBank/DDBJ databases">
        <authorList>
            <person name="Han B."/>
            <person name="Lu T."/>
            <person name="Zhao Q."/>
            <person name="Huang X."/>
            <person name="Zhao Y."/>
        </authorList>
    </citation>
    <scope>NUCLEOTIDE SEQUENCE</scope>
</reference>
<dbReference type="Gene3D" id="1.10.510.10">
    <property type="entry name" value="Transferase(Phosphotransferase) domain 1"/>
    <property type="match status" value="1"/>
</dbReference>
<dbReference type="EMBL" id="CAJGYO010000010">
    <property type="protein sequence ID" value="CAD6258429.1"/>
    <property type="molecule type" value="Genomic_DNA"/>
</dbReference>
<dbReference type="PANTHER" id="PTHR35118:SF3">
    <property type="entry name" value="PROTEIN KINASE SUPERFAMILY PROTEIN"/>
    <property type="match status" value="1"/>
</dbReference>
<evidence type="ECO:0000256" key="1">
    <source>
        <dbReference type="SAM" id="MobiDB-lite"/>
    </source>
</evidence>
<protein>
    <recommendedName>
        <fullName evidence="4">Protein kinase domain-containing protein</fullName>
    </recommendedName>
</protein>
<keyword evidence="3" id="KW-1185">Reference proteome</keyword>
<dbReference type="AlphaFoldDB" id="A0A811QCI9"/>
<dbReference type="PANTHER" id="PTHR35118">
    <property type="entry name" value="KINASE FAMILY PROTEIN"/>
    <property type="match status" value="1"/>
</dbReference>
<evidence type="ECO:0000313" key="3">
    <source>
        <dbReference type="Proteomes" id="UP000604825"/>
    </source>
</evidence>
<sequence length="535" mass="59191">MSLGFGRAAGKGSIWLDTLRIPTFDFNFENVMLDSSLNQSPDHISVGSVPKKSSTSSRGRHRNFSSSTCKDFLRKFVDSELLTSSLEDWFSGHSEDCGFRKPAFDVPFDLTELQNFDYALEGVTFQQLVRMPNALYASTSDVFEATAYLALEDFLHAGIKGLWETFWGPHEAMPSSVVCIHSSSSKFYPAEKAISSGKLDGVCATSVLLKNLKHSQGRWDHIVVLALLRPDIGMFGRVVKVQGDLNKLDFGLNNVYYCAAEWIKKHAEISVSSIDRVWNKLGNANWGDIGTLQVLMAIFLSMIQFYGEPKYSLDELATEHSSRLQSRRSERHLVDRQANGHGLFQFQQPSHSPEIVEVPEEPAVDVKPQETLKLEIGSVVLMDDAYIQKGFQINDILTDSDPPIYTSTPVEEPTKTYLLYVGSSPSHLELSLMKQRGISSRYIPHMASSGRVIHPGTCNKPNSNGNCGHPWCSTPILVTSPDGQTISNLIRNGLFGVEEALRCCHDCLSALAAAASAGVRHSDIRPENVIRVSNG</sequence>
<dbReference type="InterPro" id="IPR011009">
    <property type="entry name" value="Kinase-like_dom_sf"/>
</dbReference>
<evidence type="ECO:0000313" key="2">
    <source>
        <dbReference type="EMBL" id="CAD6258429.1"/>
    </source>
</evidence>
<dbReference type="Proteomes" id="UP000604825">
    <property type="component" value="Unassembled WGS sequence"/>
</dbReference>
<gene>
    <name evidence="2" type="ORF">NCGR_LOCUS41901</name>
</gene>
<proteinExistence type="predicted"/>